<dbReference type="OrthoDB" id="5296173at2"/>
<dbReference type="InterPro" id="IPR007813">
    <property type="entry name" value="PilN"/>
</dbReference>
<evidence type="ECO:0000313" key="2">
    <source>
        <dbReference type="Proteomes" id="UP000238701"/>
    </source>
</evidence>
<reference evidence="2" key="1">
    <citation type="submission" date="2018-02" db="EMBL/GenBank/DDBJ databases">
        <authorList>
            <person name="Hausmann B."/>
        </authorList>
    </citation>
    <scope>NUCLEOTIDE SEQUENCE [LARGE SCALE GENOMIC DNA]</scope>
    <source>
        <strain evidence="2">Peat soil MAG SbA1</strain>
    </source>
</reference>
<protein>
    <submittedName>
        <fullName evidence="1">Fimbrial assembly protein</fullName>
    </submittedName>
</protein>
<proteinExistence type="predicted"/>
<name>A0A2U3KID2_9BACT</name>
<sequence>MIRINLLETAKSKGKRAGSGPSLPTMEMGDMGSPKLKVLVVLVLAGLFNLGYWYRLDHVSKDLAAKMKVAEQKNRELADVKARFLERQNQANAYKRRVDVIDGLRNSQTSPVNLLAMLGETVNNTEAVWLSKMDDTGTSVNLEGTALSTDAVATLIANLQKTGFFKSVEIKETWQDDSFKDMQAFQFTLTCDKTKS</sequence>
<evidence type="ECO:0000313" key="1">
    <source>
        <dbReference type="EMBL" id="SPF39310.1"/>
    </source>
</evidence>
<accession>A0A2U3KID2</accession>
<gene>
    <name evidence="1" type="ORF">SBA1_270025</name>
</gene>
<dbReference type="PANTHER" id="PTHR40278">
    <property type="entry name" value="DNA UTILIZATION PROTEIN HOFN"/>
    <property type="match status" value="1"/>
</dbReference>
<dbReference type="AlphaFoldDB" id="A0A2U3KID2"/>
<dbReference type="Proteomes" id="UP000238701">
    <property type="component" value="Unassembled WGS sequence"/>
</dbReference>
<dbReference type="PANTHER" id="PTHR40278:SF1">
    <property type="entry name" value="DNA UTILIZATION PROTEIN HOFN"/>
    <property type="match status" value="1"/>
</dbReference>
<dbReference type="InterPro" id="IPR052534">
    <property type="entry name" value="Extracell_DNA_Util/SecSys_Comp"/>
</dbReference>
<dbReference type="Pfam" id="PF05137">
    <property type="entry name" value="PilN"/>
    <property type="match status" value="1"/>
</dbReference>
<organism evidence="1 2">
    <name type="scientific">Candidatus Sulfotelmatobacter kueseliae</name>
    <dbReference type="NCBI Taxonomy" id="2042962"/>
    <lineage>
        <taxon>Bacteria</taxon>
        <taxon>Pseudomonadati</taxon>
        <taxon>Acidobacteriota</taxon>
        <taxon>Terriglobia</taxon>
        <taxon>Terriglobales</taxon>
        <taxon>Candidatus Korobacteraceae</taxon>
        <taxon>Candidatus Sulfotelmatobacter</taxon>
    </lineage>
</organism>
<dbReference type="EMBL" id="OMOD01000119">
    <property type="protein sequence ID" value="SPF39310.1"/>
    <property type="molecule type" value="Genomic_DNA"/>
</dbReference>